<evidence type="ECO:0000256" key="2">
    <source>
        <dbReference type="SAM" id="MobiDB-lite"/>
    </source>
</evidence>
<dbReference type="GO" id="GO:0010508">
    <property type="term" value="P:positive regulation of autophagy"/>
    <property type="evidence" value="ECO:0007669"/>
    <property type="project" value="TreeGrafter"/>
</dbReference>
<dbReference type="GO" id="GO:1904262">
    <property type="term" value="P:negative regulation of TORC1 signaling"/>
    <property type="evidence" value="ECO:0007669"/>
    <property type="project" value="TreeGrafter"/>
</dbReference>
<dbReference type="AlphaFoldDB" id="A0AAV2YY25"/>
<evidence type="ECO:0000256" key="1">
    <source>
        <dbReference type="ARBA" id="ARBA00008433"/>
    </source>
</evidence>
<protein>
    <recommendedName>
        <fullName evidence="5">Nitrogen permease regulator 2</fullName>
    </recommendedName>
</protein>
<evidence type="ECO:0008006" key="5">
    <source>
        <dbReference type="Google" id="ProtNLM"/>
    </source>
</evidence>
<dbReference type="GO" id="GO:0005096">
    <property type="term" value="F:GTPase activator activity"/>
    <property type="evidence" value="ECO:0007669"/>
    <property type="project" value="TreeGrafter"/>
</dbReference>
<dbReference type="GO" id="GO:1990130">
    <property type="term" value="C:GATOR1 complex"/>
    <property type="evidence" value="ECO:0007669"/>
    <property type="project" value="TreeGrafter"/>
</dbReference>
<sequence>MRSVVLTACGPRSLLSNETFDSVSGYIIIDKALCGKIITVCVQNMKIVGYPVCIEDDKYHRNALLFNIGALSFHETKATTTTTDTCPAIVSHRLCLRPERRDGAVSADSPQGPKASVLGSLMESMEKESGFLSKGETKGLLDVILPEILNDLTLNGECTIPVDSANVINLKLFPTLQDPAQVFDYQVPVAVRDLRSLLENSGALSIVRSTGTSLLRFADALVLDCAAEWDLALQQIVPFIDGVNYVKRISIEADVEIAIVKKCIRQLLYYGCITMIDIFLHSNIYATTPKISSLAADPKLQAECAMYITKSGRNPPSFAKIFALYCSMQPSLRMSDFCVVYAESLANIDVRRFITFGLIHSFLRRVHRYPIHIDRNNQQRQTLSAASSPPPAPVGLTPPTATTQGVAGSNPSATLGNPKRSMASVKASQFEKELLKMMDGDHHTDEICSTLMIRYADLEGLISKDPNWFIVHK</sequence>
<dbReference type="InterPro" id="IPR009348">
    <property type="entry name" value="NPR2-like"/>
</dbReference>
<dbReference type="GO" id="GO:0005774">
    <property type="term" value="C:vacuolar membrane"/>
    <property type="evidence" value="ECO:0007669"/>
    <property type="project" value="TreeGrafter"/>
</dbReference>
<accession>A0AAV2YY25</accession>
<feature type="compositionally biased region" description="Polar residues" evidence="2">
    <location>
        <begin position="404"/>
        <end position="415"/>
    </location>
</feature>
<dbReference type="EMBL" id="DAKRPA010000074">
    <property type="protein sequence ID" value="DAZ99905.1"/>
    <property type="molecule type" value="Genomic_DNA"/>
</dbReference>
<dbReference type="Proteomes" id="UP001146120">
    <property type="component" value="Unassembled WGS sequence"/>
</dbReference>
<name>A0AAV2YY25_9STRA</name>
<proteinExistence type="inferred from homology"/>
<feature type="region of interest" description="Disordered" evidence="2">
    <location>
        <begin position="378"/>
        <end position="422"/>
    </location>
</feature>
<evidence type="ECO:0000313" key="4">
    <source>
        <dbReference type="Proteomes" id="UP001146120"/>
    </source>
</evidence>
<evidence type="ECO:0000313" key="3">
    <source>
        <dbReference type="EMBL" id="DAZ99905.1"/>
    </source>
</evidence>
<gene>
    <name evidence="3" type="ORF">N0F65_011828</name>
</gene>
<comment type="caution">
    <text evidence="3">The sequence shown here is derived from an EMBL/GenBank/DDBJ whole genome shotgun (WGS) entry which is preliminary data.</text>
</comment>
<reference evidence="3" key="2">
    <citation type="journal article" date="2023" name="Microbiol Resour">
        <title>Decontamination and Annotation of the Draft Genome Sequence of the Oomycete Lagenidium giganteum ARSEF 373.</title>
        <authorList>
            <person name="Morgan W.R."/>
            <person name="Tartar A."/>
        </authorList>
    </citation>
    <scope>NUCLEOTIDE SEQUENCE</scope>
    <source>
        <strain evidence="3">ARSEF 373</strain>
    </source>
</reference>
<reference evidence="3" key="1">
    <citation type="submission" date="2022-11" db="EMBL/GenBank/DDBJ databases">
        <authorList>
            <person name="Morgan W.R."/>
            <person name="Tartar A."/>
        </authorList>
    </citation>
    <scope>NUCLEOTIDE SEQUENCE</scope>
    <source>
        <strain evidence="3">ARSEF 373</strain>
    </source>
</reference>
<feature type="compositionally biased region" description="Low complexity" evidence="2">
    <location>
        <begin position="394"/>
        <end position="403"/>
    </location>
</feature>
<keyword evidence="4" id="KW-1185">Reference proteome</keyword>
<comment type="similarity">
    <text evidence="1">Belongs to the NPR2 family.</text>
</comment>
<dbReference type="PANTHER" id="PTHR12991:SF10">
    <property type="entry name" value="GATOR COMPLEX PROTEIN NPRL2"/>
    <property type="match status" value="1"/>
</dbReference>
<dbReference type="Pfam" id="PF06218">
    <property type="entry name" value="NPR2"/>
    <property type="match status" value="3"/>
</dbReference>
<organism evidence="3 4">
    <name type="scientific">Lagenidium giganteum</name>
    <dbReference type="NCBI Taxonomy" id="4803"/>
    <lineage>
        <taxon>Eukaryota</taxon>
        <taxon>Sar</taxon>
        <taxon>Stramenopiles</taxon>
        <taxon>Oomycota</taxon>
        <taxon>Peronosporomycetes</taxon>
        <taxon>Pythiales</taxon>
        <taxon>Pythiaceae</taxon>
    </lineage>
</organism>
<dbReference type="PANTHER" id="PTHR12991">
    <property type="entry name" value="NITROGEN PERMEASE REGULATOR 2/TUMOR SUPPRESSOR CANDIDATE 4"/>
    <property type="match status" value="1"/>
</dbReference>